<dbReference type="GeneID" id="35294878"/>
<dbReference type="AlphaFoldDB" id="A0A1W7A9W6"/>
<evidence type="ECO:0000313" key="2">
    <source>
        <dbReference type="Proteomes" id="UP000194154"/>
    </source>
</evidence>
<dbReference type="EMBL" id="CP021059">
    <property type="protein sequence ID" value="ARQ06391.1"/>
    <property type="molecule type" value="Genomic_DNA"/>
</dbReference>
<evidence type="ECO:0000313" key="1">
    <source>
        <dbReference type="EMBL" id="ARQ06391.1"/>
    </source>
</evidence>
<protein>
    <submittedName>
        <fullName evidence="1">Uncharacterized protein</fullName>
    </submittedName>
</protein>
<gene>
    <name evidence="1" type="ORF">MCCS_07420</name>
</gene>
<keyword evidence="2" id="KW-1185">Reference proteome</keyword>
<dbReference type="KEGG" id="mcak:MCCS_07420"/>
<reference evidence="1 2" key="1">
    <citation type="journal article" date="2017" name="Int. J. Syst. Evol. Microbiol.">
        <title>Macrococcus canis sp. nov., a skin bacterium associated with infections in dogs.</title>
        <authorList>
            <person name="Gobeli Brawand S."/>
            <person name="Cotting K."/>
            <person name="Gomez-Sanz E."/>
            <person name="Collaud A."/>
            <person name="Thomann A."/>
            <person name="Brodard I."/>
            <person name="Rodriguez-Campos S."/>
            <person name="Strauss C."/>
            <person name="Perreten V."/>
        </authorList>
    </citation>
    <scope>NUCLEOTIDE SEQUENCE [LARGE SCALE GENOMIC DNA]</scope>
    <source>
        <strain evidence="1 2">KM45013</strain>
    </source>
</reference>
<dbReference type="Proteomes" id="UP000194154">
    <property type="component" value="Chromosome"/>
</dbReference>
<accession>A0A1W7A9W6</accession>
<proteinExistence type="predicted"/>
<dbReference type="RefSeq" id="WP_086042060.1">
    <property type="nucleotide sequence ID" value="NZ_CBCRZA010000001.1"/>
</dbReference>
<name>A0A1W7A9W6_9STAP</name>
<organism evidence="1 2">
    <name type="scientific">Macrococcoides canis</name>
    <dbReference type="NCBI Taxonomy" id="1855823"/>
    <lineage>
        <taxon>Bacteria</taxon>
        <taxon>Bacillati</taxon>
        <taxon>Bacillota</taxon>
        <taxon>Bacilli</taxon>
        <taxon>Bacillales</taxon>
        <taxon>Staphylococcaceae</taxon>
        <taxon>Macrococcoides</taxon>
    </lineage>
</organism>
<sequence>MKNTFNLKYLPGWSLTNNTKIPIRLVENKSYIAVTKPIYKSHSILDVIEFNDEEAVTFSNPNNSNQIAIGISHEMKEITVNPRD</sequence>
<dbReference type="OrthoDB" id="2418377at2"/>